<evidence type="ECO:0000313" key="4">
    <source>
        <dbReference type="Proteomes" id="UP000198551"/>
    </source>
</evidence>
<dbReference type="RefSeq" id="WP_141708220.1">
    <property type="nucleotide sequence ID" value="NZ_FMCV01000016.1"/>
</dbReference>
<sequence>MRLFGPGARRLRMMPLGRRWARAVALVAALSTLLSLLGGAGWLYLRHFETTITRVDAFSPIPAEERPAKATGKALHILVAGTDQAGPSGGSQRTDTIILVRVSADGDRVHMVSIPRDTWTAVPTRVDSDDTRLAKINAAYAWGGTPLLVRTVEGFTGVRIDHAAVVDFAGFGRVIDSLGGVDVEVDKPYLSYAAGGITVPPGTRRMNSAMALEYARERHQFAAGDFTRIQHQQAIIMAILQAATRKGLLADPARLDGFLDAVSGAVRVDAGLRVTDLVWRLRGVTADRIVMLTSPSAGVDMIGDQSVVLPDRPRAASLYRALREGAVEQWLAENPH</sequence>
<dbReference type="InterPro" id="IPR004474">
    <property type="entry name" value="LytR_CpsA_psr"/>
</dbReference>
<evidence type="ECO:0000256" key="1">
    <source>
        <dbReference type="ARBA" id="ARBA00006068"/>
    </source>
</evidence>
<dbReference type="AlphaFoldDB" id="A0A1C4ZD17"/>
<dbReference type="Proteomes" id="UP000198551">
    <property type="component" value="Unassembled WGS sequence"/>
</dbReference>
<dbReference type="InterPro" id="IPR050922">
    <property type="entry name" value="LytR/CpsA/Psr_CW_biosynth"/>
</dbReference>
<comment type="similarity">
    <text evidence="1">Belongs to the LytR/CpsA/Psr (LCP) family.</text>
</comment>
<accession>A0A1C4ZD17</accession>
<evidence type="ECO:0000313" key="3">
    <source>
        <dbReference type="EMBL" id="SCF30828.1"/>
    </source>
</evidence>
<dbReference type="Pfam" id="PF03816">
    <property type="entry name" value="LytR_cpsA_psr"/>
    <property type="match status" value="1"/>
</dbReference>
<reference evidence="4" key="1">
    <citation type="submission" date="2016-06" db="EMBL/GenBank/DDBJ databases">
        <authorList>
            <person name="Varghese N."/>
        </authorList>
    </citation>
    <scope>NUCLEOTIDE SEQUENCE [LARGE SCALE GENOMIC DNA]</scope>
    <source>
        <strain evidence="4">DSM 45555</strain>
    </source>
</reference>
<gene>
    <name evidence="3" type="ORF">GA0070215_11652</name>
</gene>
<dbReference type="PANTHER" id="PTHR33392:SF6">
    <property type="entry name" value="POLYISOPRENYL-TEICHOIC ACID--PEPTIDOGLYCAN TEICHOIC ACID TRANSFERASE TAGU"/>
    <property type="match status" value="1"/>
</dbReference>
<feature type="domain" description="Cell envelope-related transcriptional attenuator" evidence="2">
    <location>
        <begin position="93"/>
        <end position="243"/>
    </location>
</feature>
<proteinExistence type="inferred from homology"/>
<evidence type="ECO:0000259" key="2">
    <source>
        <dbReference type="Pfam" id="PF03816"/>
    </source>
</evidence>
<dbReference type="EMBL" id="FMCV01000016">
    <property type="protein sequence ID" value="SCF30828.1"/>
    <property type="molecule type" value="Genomic_DNA"/>
</dbReference>
<name>A0A1C4ZD17_9ACTN</name>
<dbReference type="Gene3D" id="3.40.630.190">
    <property type="entry name" value="LCP protein"/>
    <property type="match status" value="1"/>
</dbReference>
<dbReference type="PANTHER" id="PTHR33392">
    <property type="entry name" value="POLYISOPRENYL-TEICHOIC ACID--PEPTIDOGLYCAN TEICHOIC ACID TRANSFERASE TAGU"/>
    <property type="match status" value="1"/>
</dbReference>
<organism evidence="3 4">
    <name type="scientific">Micromonospora marina</name>
    <dbReference type="NCBI Taxonomy" id="307120"/>
    <lineage>
        <taxon>Bacteria</taxon>
        <taxon>Bacillati</taxon>
        <taxon>Actinomycetota</taxon>
        <taxon>Actinomycetes</taxon>
        <taxon>Micromonosporales</taxon>
        <taxon>Micromonosporaceae</taxon>
        <taxon>Micromonospora</taxon>
    </lineage>
</organism>
<dbReference type="NCBIfam" id="TIGR00350">
    <property type="entry name" value="lytR_cpsA_psr"/>
    <property type="match status" value="1"/>
</dbReference>
<keyword evidence="4" id="KW-1185">Reference proteome</keyword>
<protein>
    <submittedName>
        <fullName evidence="3">Transcriptional attenuator, LytR family</fullName>
    </submittedName>
</protein>